<gene>
    <name evidence="1" type="ORF">OESDEN_24741</name>
</gene>
<dbReference type="EMBL" id="KN612543">
    <property type="protein sequence ID" value="KHJ75643.1"/>
    <property type="molecule type" value="Genomic_DNA"/>
</dbReference>
<organism evidence="1 2">
    <name type="scientific">Oesophagostomum dentatum</name>
    <name type="common">Nodular worm</name>
    <dbReference type="NCBI Taxonomy" id="61180"/>
    <lineage>
        <taxon>Eukaryota</taxon>
        <taxon>Metazoa</taxon>
        <taxon>Ecdysozoa</taxon>
        <taxon>Nematoda</taxon>
        <taxon>Chromadorea</taxon>
        <taxon>Rhabditida</taxon>
        <taxon>Rhabditina</taxon>
        <taxon>Rhabditomorpha</taxon>
        <taxon>Strongyloidea</taxon>
        <taxon>Strongylidae</taxon>
        <taxon>Oesophagostomum</taxon>
    </lineage>
</organism>
<sequence>MFSTQKLNKEFPEKLYEMLDIPGTYDIAQIAEAAGFALIFPIESMKSALKIVAKGDWLVQANFFSENQKIAAFKVPSNTDWIYVN</sequence>
<accession>A0A0B1RRI5</accession>
<dbReference type="Proteomes" id="UP000053660">
    <property type="component" value="Unassembled WGS sequence"/>
</dbReference>
<reference evidence="1 2" key="1">
    <citation type="submission" date="2014-03" db="EMBL/GenBank/DDBJ databases">
        <title>Draft genome of the hookworm Oesophagostomum dentatum.</title>
        <authorList>
            <person name="Mitreva M."/>
        </authorList>
    </citation>
    <scope>NUCLEOTIDE SEQUENCE [LARGE SCALE GENOMIC DNA]</scope>
    <source>
        <strain evidence="1 2">OD-Hann</strain>
    </source>
</reference>
<proteinExistence type="predicted"/>
<keyword evidence="2" id="KW-1185">Reference proteome</keyword>
<dbReference type="AlphaFoldDB" id="A0A0B1RRI5"/>
<dbReference type="OrthoDB" id="5836370at2759"/>
<evidence type="ECO:0000313" key="1">
    <source>
        <dbReference type="EMBL" id="KHJ75643.1"/>
    </source>
</evidence>
<name>A0A0B1RRI5_OESDE</name>
<protein>
    <submittedName>
        <fullName evidence="1">Uncharacterized protein</fullName>
    </submittedName>
</protein>
<evidence type="ECO:0000313" key="2">
    <source>
        <dbReference type="Proteomes" id="UP000053660"/>
    </source>
</evidence>